<evidence type="ECO:0000313" key="4">
    <source>
        <dbReference type="Proteomes" id="UP000629468"/>
    </source>
</evidence>
<sequence length="286" mass="32538">MADQLMPFVLEIEAGIEISRNNGYTNLASLTVLLFDWFLTFPLEVSLVWKRQWNTITVFFIITRYLPFVLFPINTRYVFSYDLTASKCRSLYNAIGIVYYLGIIFAQSILTIRTWVIWKRGKFMAYSLFGAYISTAIVLLTLLSFHLKLTVHEAGLSAFSIACNANNDKSSKYLVAAFIVLAGFETVMLLLLVTRAVSDYRFVGYSHFLKTIYGDGLSFYIYLFGLAIVNIVLIFRIPDYMTVLVILEGVFYSIFSCRVILHIRQEINTKDEKVGFVSAGGTTSES</sequence>
<evidence type="ECO:0000259" key="2">
    <source>
        <dbReference type="Pfam" id="PF20151"/>
    </source>
</evidence>
<keyword evidence="1" id="KW-1133">Transmembrane helix</keyword>
<feature type="transmembrane region" description="Helical" evidence="1">
    <location>
        <begin position="174"/>
        <end position="197"/>
    </location>
</feature>
<proteinExistence type="predicted"/>
<evidence type="ECO:0000256" key="1">
    <source>
        <dbReference type="SAM" id="Phobius"/>
    </source>
</evidence>
<keyword evidence="1" id="KW-0812">Transmembrane</keyword>
<organism evidence="3 4">
    <name type="scientific">Agaricus bisporus var. burnettii</name>
    <dbReference type="NCBI Taxonomy" id="192524"/>
    <lineage>
        <taxon>Eukaryota</taxon>
        <taxon>Fungi</taxon>
        <taxon>Dikarya</taxon>
        <taxon>Basidiomycota</taxon>
        <taxon>Agaricomycotina</taxon>
        <taxon>Agaricomycetes</taxon>
        <taxon>Agaricomycetidae</taxon>
        <taxon>Agaricales</taxon>
        <taxon>Agaricineae</taxon>
        <taxon>Agaricaceae</taxon>
        <taxon>Agaricus</taxon>
    </lineage>
</organism>
<feature type="transmembrane region" description="Helical" evidence="1">
    <location>
        <begin position="27"/>
        <end position="49"/>
    </location>
</feature>
<keyword evidence="1" id="KW-0472">Membrane</keyword>
<gene>
    <name evidence="3" type="ORF">Agabi119p4_4233</name>
</gene>
<accession>A0A8H7F313</accession>
<dbReference type="Pfam" id="PF20151">
    <property type="entry name" value="DUF6533"/>
    <property type="match status" value="1"/>
</dbReference>
<dbReference type="InterPro" id="IPR045340">
    <property type="entry name" value="DUF6533"/>
</dbReference>
<name>A0A8H7F313_AGABI</name>
<evidence type="ECO:0000313" key="3">
    <source>
        <dbReference type="EMBL" id="KAF7775840.1"/>
    </source>
</evidence>
<dbReference type="AlphaFoldDB" id="A0A8H7F313"/>
<protein>
    <recommendedName>
        <fullName evidence="2">DUF6533 domain-containing protein</fullName>
    </recommendedName>
</protein>
<comment type="caution">
    <text evidence="3">The sequence shown here is derived from an EMBL/GenBank/DDBJ whole genome shotgun (WGS) entry which is preliminary data.</text>
</comment>
<dbReference type="Proteomes" id="UP000629468">
    <property type="component" value="Unassembled WGS sequence"/>
</dbReference>
<feature type="domain" description="DUF6533" evidence="2">
    <location>
        <begin position="24"/>
        <end position="69"/>
    </location>
</feature>
<feature type="transmembrane region" description="Helical" evidence="1">
    <location>
        <begin position="91"/>
        <end position="112"/>
    </location>
</feature>
<feature type="transmembrane region" description="Helical" evidence="1">
    <location>
        <begin position="56"/>
        <end position="79"/>
    </location>
</feature>
<feature type="transmembrane region" description="Helical" evidence="1">
    <location>
        <begin position="124"/>
        <end position="147"/>
    </location>
</feature>
<dbReference type="EMBL" id="JABXXO010000006">
    <property type="protein sequence ID" value="KAF7775840.1"/>
    <property type="molecule type" value="Genomic_DNA"/>
</dbReference>
<feature type="transmembrane region" description="Helical" evidence="1">
    <location>
        <begin position="217"/>
        <end position="235"/>
    </location>
</feature>
<feature type="transmembrane region" description="Helical" evidence="1">
    <location>
        <begin position="241"/>
        <end position="261"/>
    </location>
</feature>
<reference evidence="3 4" key="1">
    <citation type="journal article" name="Sci. Rep.">
        <title>Telomere-to-telomere assembled and centromere annotated genomes of the two main subspecies of the button mushroom Agaricus bisporus reveal especially polymorphic chromosome ends.</title>
        <authorList>
            <person name="Sonnenberg A.S.M."/>
            <person name="Sedaghat-Telgerd N."/>
            <person name="Lavrijssen B."/>
            <person name="Ohm R.A."/>
            <person name="Hendrickx P.M."/>
            <person name="Scholtmeijer K."/>
            <person name="Baars J.J.P."/>
            <person name="van Peer A."/>
        </authorList>
    </citation>
    <scope>NUCLEOTIDE SEQUENCE [LARGE SCALE GENOMIC DNA]</scope>
    <source>
        <strain evidence="3 4">H119_p4</strain>
    </source>
</reference>